<reference evidence="2 5" key="2">
    <citation type="submission" date="2019-09" db="EMBL/GenBank/DDBJ databases">
        <title>Whole genome sequence of Photorhabdus heterorhabditis strain ETL (Enterobacteriales: Enterobacteriaceae) a bacterial symbiont of Heterorhabditis zealandica strain ETL (Rhabditida: Heterorhabditidae).</title>
        <authorList>
            <person name="Lulamba T.E."/>
            <person name="Serepa-Dlamini M.H."/>
        </authorList>
    </citation>
    <scope>NUCLEOTIDE SEQUENCE [LARGE SCALE GENOMIC DNA]</scope>
    <source>
        <strain evidence="2 5">ETL</strain>
    </source>
</reference>
<dbReference type="EMBL" id="LJCS01000082">
    <property type="protein sequence ID" value="KOY60503.1"/>
    <property type="molecule type" value="Genomic_DNA"/>
</dbReference>
<dbReference type="Proteomes" id="UP000037727">
    <property type="component" value="Unassembled WGS sequence"/>
</dbReference>
<organism evidence="2 5">
    <name type="scientific">Photorhabdus heterorhabditis</name>
    <dbReference type="NCBI Taxonomy" id="880156"/>
    <lineage>
        <taxon>Bacteria</taxon>
        <taxon>Pseudomonadati</taxon>
        <taxon>Pseudomonadota</taxon>
        <taxon>Gammaproteobacteria</taxon>
        <taxon>Enterobacterales</taxon>
        <taxon>Morganellaceae</taxon>
        <taxon>Photorhabdus</taxon>
    </lineage>
</organism>
<dbReference type="RefSeq" id="WP_054481066.1">
    <property type="nucleotide sequence ID" value="NZ_CAWMRL010000082.1"/>
</dbReference>
<evidence type="ECO:0000313" key="4">
    <source>
        <dbReference type="Proteomes" id="UP000037727"/>
    </source>
</evidence>
<sequence length="79" mass="8939">MIFEESSSLIELRNRVTDMLPRVDLLELILEIDVRTKFTEAFTRVSEGSVRVKDLNISICVILMAEACNTGPKQLTNLV</sequence>
<proteinExistence type="predicted"/>
<dbReference type="InterPro" id="IPR002513">
    <property type="entry name" value="Tn3_Tnp_DDE_dom"/>
</dbReference>
<evidence type="ECO:0000313" key="2">
    <source>
        <dbReference type="EMBL" id="KAA1193670.1"/>
    </source>
</evidence>
<dbReference type="AlphaFoldDB" id="A0A5B0X2T2"/>
<reference evidence="3 4" key="1">
    <citation type="submission" date="2015-09" db="EMBL/GenBank/DDBJ databases">
        <title>Draft genome sequence and assembly of Photorhabdus sp. VMG, a bacterial symbiont associated with Heterorhabditis zealandica.</title>
        <authorList>
            <person name="Naidoo S."/>
            <person name="Featherston J."/>
            <person name="Mothupi B."/>
            <person name="Gray V.M."/>
        </authorList>
    </citation>
    <scope>NUCLEOTIDE SEQUENCE [LARGE SCALE GENOMIC DNA]</scope>
    <source>
        <strain evidence="3 4">VMG</strain>
    </source>
</reference>
<protein>
    <submittedName>
        <fullName evidence="2">Tn3 family transposase</fullName>
    </submittedName>
</protein>
<gene>
    <name evidence="3" type="ORF">AM629_19050</name>
    <name evidence="2" type="ORF">F0L16_06425</name>
</gene>
<accession>A0A5B0X2T2</accession>
<dbReference type="Proteomes" id="UP000322184">
    <property type="component" value="Unassembled WGS sequence"/>
</dbReference>
<feature type="domain" description="Tn3 transposase DDE" evidence="1">
    <location>
        <begin position="27"/>
        <end position="77"/>
    </location>
</feature>
<dbReference type="GO" id="GO:0006313">
    <property type="term" value="P:DNA transposition"/>
    <property type="evidence" value="ECO:0007669"/>
    <property type="project" value="InterPro"/>
</dbReference>
<keyword evidence="4" id="KW-1185">Reference proteome</keyword>
<evidence type="ECO:0000313" key="3">
    <source>
        <dbReference type="EMBL" id="KOY60503.1"/>
    </source>
</evidence>
<dbReference type="GO" id="GO:0004803">
    <property type="term" value="F:transposase activity"/>
    <property type="evidence" value="ECO:0007669"/>
    <property type="project" value="InterPro"/>
</dbReference>
<dbReference type="EMBL" id="VTUW01000008">
    <property type="protein sequence ID" value="KAA1193670.1"/>
    <property type="molecule type" value="Genomic_DNA"/>
</dbReference>
<dbReference type="Pfam" id="PF01526">
    <property type="entry name" value="DDE_Tnp_Tn3"/>
    <property type="match status" value="1"/>
</dbReference>
<evidence type="ECO:0000259" key="1">
    <source>
        <dbReference type="Pfam" id="PF01526"/>
    </source>
</evidence>
<comment type="caution">
    <text evidence="2">The sequence shown here is derived from an EMBL/GenBank/DDBJ whole genome shotgun (WGS) entry which is preliminary data.</text>
</comment>
<evidence type="ECO:0000313" key="5">
    <source>
        <dbReference type="Proteomes" id="UP000322184"/>
    </source>
</evidence>
<dbReference type="OrthoDB" id="3538665at2"/>
<name>A0A5B0X2T2_9GAMM</name>